<dbReference type="RefSeq" id="WP_258422330.1">
    <property type="nucleotide sequence ID" value="NZ_JANAEZ010000006.1"/>
</dbReference>
<dbReference type="AlphaFoldDB" id="A0A9X2T014"/>
<keyword evidence="2" id="KW-1185">Reference proteome</keyword>
<reference evidence="1" key="1">
    <citation type="submission" date="2022-08" db="EMBL/GenBank/DDBJ databases">
        <authorList>
            <person name="Zhang D."/>
        </authorList>
    </citation>
    <scope>NUCLEOTIDE SEQUENCE</scope>
    <source>
        <strain evidence="1">XJ19-11</strain>
    </source>
</reference>
<dbReference type="EMBL" id="JANSUY010000002">
    <property type="protein sequence ID" value="MCR9014451.1"/>
    <property type="molecule type" value="Genomic_DNA"/>
</dbReference>
<organism evidence="1 2">
    <name type="scientific">Aquiflexum gelatinilyticum</name>
    <dbReference type="NCBI Taxonomy" id="2961943"/>
    <lineage>
        <taxon>Bacteria</taxon>
        <taxon>Pseudomonadati</taxon>
        <taxon>Bacteroidota</taxon>
        <taxon>Cytophagia</taxon>
        <taxon>Cytophagales</taxon>
        <taxon>Cyclobacteriaceae</taxon>
        <taxon>Aquiflexum</taxon>
    </lineage>
</organism>
<name>A0A9X2T014_9BACT</name>
<gene>
    <name evidence="1" type="ORF">NU887_05350</name>
</gene>
<comment type="caution">
    <text evidence="1">The sequence shown here is derived from an EMBL/GenBank/DDBJ whole genome shotgun (WGS) entry which is preliminary data.</text>
</comment>
<dbReference type="Proteomes" id="UP001142175">
    <property type="component" value="Unassembled WGS sequence"/>
</dbReference>
<sequence length="80" mass="9336">MANLTLNNKTLEKYFGMLRGLDDLSKKKLIIKLTESLEKKEEKVDMKTLFGAWEDNKDSDEIIKEIRESRVEKAEDPGFE</sequence>
<accession>A0A9X2T014</accession>
<evidence type="ECO:0000313" key="1">
    <source>
        <dbReference type="EMBL" id="MCR9014451.1"/>
    </source>
</evidence>
<protein>
    <submittedName>
        <fullName evidence="1">Uncharacterized protein</fullName>
    </submittedName>
</protein>
<proteinExistence type="predicted"/>
<evidence type="ECO:0000313" key="2">
    <source>
        <dbReference type="Proteomes" id="UP001142175"/>
    </source>
</evidence>